<accession>A0A2G1DJ35</accession>
<dbReference type="InterPro" id="IPR008439">
    <property type="entry name" value="Campylo_MOMP"/>
</dbReference>
<dbReference type="AlphaFoldDB" id="A0A2G1DJ35"/>
<proteinExistence type="predicted"/>
<evidence type="ECO:0000313" key="3">
    <source>
        <dbReference type="Proteomes" id="UP000221222"/>
    </source>
</evidence>
<keyword evidence="3" id="KW-1185">Reference proteome</keyword>
<dbReference type="Gene3D" id="2.40.160.10">
    <property type="entry name" value="Porin"/>
    <property type="match status" value="1"/>
</dbReference>
<dbReference type="EMBL" id="CP032098">
    <property type="protein sequence ID" value="AXX93228.1"/>
    <property type="molecule type" value="Genomic_DNA"/>
</dbReference>
<dbReference type="Proteomes" id="UP000221222">
    <property type="component" value="Unassembled WGS sequence"/>
</dbReference>
<evidence type="ECO:0000313" key="4">
    <source>
        <dbReference type="Proteomes" id="UP000262712"/>
    </source>
</evidence>
<reference evidence="2 3" key="1">
    <citation type="submission" date="2017-09" db="EMBL/GenBank/DDBJ databases">
        <title>Arcobacter canalis sp. nov., a new species isolated from a water canal contaminated with urban sewage.</title>
        <authorList>
            <person name="Perez-Cataluna A."/>
            <person name="Salas-Masso N."/>
            <person name="Figueras M.J."/>
        </authorList>
    </citation>
    <scope>NUCLEOTIDE SEQUENCE [LARGE SCALE GENOMIC DNA]</scope>
    <source>
        <strain evidence="2 3">F98-3</strain>
    </source>
</reference>
<organism evidence="2 3">
    <name type="scientific">Malaciobacter molluscorum LMG 25693</name>
    <dbReference type="NCBI Taxonomy" id="870501"/>
    <lineage>
        <taxon>Bacteria</taxon>
        <taxon>Pseudomonadati</taxon>
        <taxon>Campylobacterota</taxon>
        <taxon>Epsilonproteobacteria</taxon>
        <taxon>Campylobacterales</taxon>
        <taxon>Arcobacteraceae</taxon>
        <taxon>Malaciobacter</taxon>
    </lineage>
</organism>
<dbReference type="Proteomes" id="UP000262712">
    <property type="component" value="Chromosome"/>
</dbReference>
<name>A0A2G1DJ35_9BACT</name>
<dbReference type="SUPFAM" id="SSF56935">
    <property type="entry name" value="Porins"/>
    <property type="match status" value="1"/>
</dbReference>
<dbReference type="RefSeq" id="WP_099342118.1">
    <property type="nucleotide sequence ID" value="NZ_CP032098.1"/>
</dbReference>
<dbReference type="Pfam" id="PF05538">
    <property type="entry name" value="Campylo_MOMP"/>
    <property type="match status" value="1"/>
</dbReference>
<dbReference type="KEGG" id="amol:AMOL_2275"/>
<sequence length="378" mass="42598">MKKKRFLLTLTTIGLLYQTNIYAQELEDFIKEVDISGTLSYRYNDYETDKKAGKTQNFYKLALNVSKKINENVTLNTRFLGERFSINTGKQADEGIDINLSEVNFLYTGIKDLSITFGKQAIYSPWTTPRDAMGDENTGTGIYAVYNKDVLTLSAAYFNQTNFNKAEISTWNGIKGIDGSEDLAIISAYLNLPYLSLDLAYSDLEDIYDSYSIGLNSNFKFTNISISTFTRYTSLDLDNSNKDNSLWQIGLIAKKGIYSLFTAYGQTNKEGGKVSIDTSAKTNMDYGWRITASNDADAKYFYISTNANVTTSTNLGIYYSSANYGSNSRKEAKDLTNIYLQIKYKMSKNLISYLRYGTLKTQDEGTGNVGRLNIQYSF</sequence>
<reference evidence="1 4" key="2">
    <citation type="submission" date="2018-08" db="EMBL/GenBank/DDBJ databases">
        <title>Complete genome of the Arcobacter molluscorum type strain LMG 25693.</title>
        <authorList>
            <person name="Miller W.G."/>
            <person name="Yee E."/>
            <person name="Bono J.L."/>
        </authorList>
    </citation>
    <scope>NUCLEOTIDE SEQUENCE [LARGE SCALE GENOMIC DNA]</scope>
    <source>
        <strain evidence="1 4">CECT 7696</strain>
    </source>
</reference>
<dbReference type="InterPro" id="IPR023614">
    <property type="entry name" value="Porin_dom_sf"/>
</dbReference>
<evidence type="ECO:0000313" key="2">
    <source>
        <dbReference type="EMBL" id="PHO18481.1"/>
    </source>
</evidence>
<gene>
    <name evidence="1" type="ORF">AMOL_2275</name>
    <name evidence="2" type="ORF">CPU12_05675</name>
</gene>
<evidence type="ECO:0000313" key="1">
    <source>
        <dbReference type="EMBL" id="AXX93228.1"/>
    </source>
</evidence>
<protein>
    <submittedName>
        <fullName evidence="1">Campylo_MOMP domain-containing protein</fullName>
    </submittedName>
</protein>
<dbReference type="EMBL" id="NXFY01000006">
    <property type="protein sequence ID" value="PHO18481.1"/>
    <property type="molecule type" value="Genomic_DNA"/>
</dbReference>